<comment type="caution">
    <text evidence="1">The sequence shown here is derived from an EMBL/GenBank/DDBJ whole genome shotgun (WGS) entry which is preliminary data.</text>
</comment>
<sequence>MRDQESVILITGYKAHELGVFTADHPGIQTIRYILEKKILAYVEQGALWFVISGQTGVELWAGEVCLKLRDSGQINVKLAVLMPFLNQEAHYKEWQKECYLKVLDHADYAASISNRPYEGPEQLRQKNDFLVAKTDAMLIIYDEEKKGSPVFYLNAAKRKKKQTHYPIQMINHYDLDLAADDLQQQNPDYWSNGV</sequence>
<dbReference type="PANTHER" id="PTHR38440">
    <property type="entry name" value="UPF0398 PROTEIN YPSA"/>
    <property type="match status" value="1"/>
</dbReference>
<gene>
    <name evidence="1" type="ORF">M3N64_07250</name>
</gene>
<dbReference type="Gene3D" id="3.40.50.450">
    <property type="match status" value="1"/>
</dbReference>
<dbReference type="Pfam" id="PF06908">
    <property type="entry name" value="YpsA"/>
    <property type="match status" value="1"/>
</dbReference>
<dbReference type="RefSeq" id="WP_249100345.1">
    <property type="nucleotide sequence ID" value="NZ_JAMAST010000006.1"/>
</dbReference>
<evidence type="ECO:0000313" key="2">
    <source>
        <dbReference type="Proteomes" id="UP001203004"/>
    </source>
</evidence>
<reference evidence="1 2" key="1">
    <citation type="submission" date="2022-05" db="EMBL/GenBank/DDBJ databases">
        <title>Sporolactobacillus sp nov CPB3-1, isolated from tree bark (Mangifera indica L.).</title>
        <authorList>
            <person name="Phuengjayaem S."/>
            <person name="Tanasupawat S."/>
        </authorList>
    </citation>
    <scope>NUCLEOTIDE SEQUENCE [LARGE SCALE GENOMIC DNA]</scope>
    <source>
        <strain evidence="1 2">CPB3-1</strain>
    </source>
</reference>
<evidence type="ECO:0000313" key="1">
    <source>
        <dbReference type="EMBL" id="MCL1631744.1"/>
    </source>
</evidence>
<keyword evidence="2" id="KW-1185">Reference proteome</keyword>
<protein>
    <submittedName>
        <fullName evidence="1">SLOG family protein</fullName>
    </submittedName>
</protein>
<accession>A0ABT0MBU0</accession>
<dbReference type="PANTHER" id="PTHR38440:SF1">
    <property type="entry name" value="UPF0398 PROTEIN SPR0331"/>
    <property type="match status" value="1"/>
</dbReference>
<dbReference type="InterPro" id="IPR010697">
    <property type="entry name" value="YspA"/>
</dbReference>
<dbReference type="SUPFAM" id="SSF102405">
    <property type="entry name" value="MCP/YpsA-like"/>
    <property type="match status" value="1"/>
</dbReference>
<dbReference type="Proteomes" id="UP001203004">
    <property type="component" value="Unassembled WGS sequence"/>
</dbReference>
<name>A0ABT0MBU0_9BACL</name>
<dbReference type="NCBIfam" id="NF010181">
    <property type="entry name" value="PRK13660.1"/>
    <property type="match status" value="1"/>
</dbReference>
<dbReference type="EMBL" id="JAMAST010000006">
    <property type="protein sequence ID" value="MCL1631744.1"/>
    <property type="molecule type" value="Genomic_DNA"/>
</dbReference>
<organism evidence="1 2">
    <name type="scientific">Sporolactobacillus mangiferae</name>
    <dbReference type="NCBI Taxonomy" id="2940498"/>
    <lineage>
        <taxon>Bacteria</taxon>
        <taxon>Bacillati</taxon>
        <taxon>Bacillota</taxon>
        <taxon>Bacilli</taxon>
        <taxon>Bacillales</taxon>
        <taxon>Sporolactobacillaceae</taxon>
        <taxon>Sporolactobacillus</taxon>
    </lineage>
</organism>
<dbReference type="PIRSF" id="PIRSF021290">
    <property type="entry name" value="DUF1273"/>
    <property type="match status" value="1"/>
</dbReference>
<proteinExistence type="predicted"/>